<feature type="domain" description="Tf2-1-like SH3-like" evidence="2">
    <location>
        <begin position="16"/>
        <end position="41"/>
    </location>
</feature>
<dbReference type="PANTHER" id="PTHR47030">
    <property type="entry name" value="LIPASE CLASS 3 FAMILY PROTEIN"/>
    <property type="match status" value="1"/>
</dbReference>
<organism evidence="3">
    <name type="scientific">Ananas comosus var. bracteatus</name>
    <name type="common">red pineapple</name>
    <dbReference type="NCBI Taxonomy" id="296719"/>
    <lineage>
        <taxon>Eukaryota</taxon>
        <taxon>Viridiplantae</taxon>
        <taxon>Streptophyta</taxon>
        <taxon>Embryophyta</taxon>
        <taxon>Tracheophyta</taxon>
        <taxon>Spermatophyta</taxon>
        <taxon>Magnoliopsida</taxon>
        <taxon>Liliopsida</taxon>
        <taxon>Poales</taxon>
        <taxon>Bromeliaceae</taxon>
        <taxon>Bromelioideae</taxon>
        <taxon>Ananas</taxon>
    </lineage>
</organism>
<dbReference type="InterPro" id="IPR055782">
    <property type="entry name" value="DUF7358"/>
</dbReference>
<proteinExistence type="predicted"/>
<evidence type="ECO:0000259" key="2">
    <source>
        <dbReference type="Pfam" id="PF24626"/>
    </source>
</evidence>
<feature type="domain" description="DUF7358" evidence="1">
    <location>
        <begin position="323"/>
        <end position="349"/>
    </location>
</feature>
<protein>
    <submittedName>
        <fullName evidence="3">Uncharacterized protein</fullName>
    </submittedName>
</protein>
<accession>A0A6V7QBW5</accession>
<gene>
    <name evidence="3" type="ORF">CB5_LOCUS23751</name>
</gene>
<dbReference type="Pfam" id="PF24626">
    <property type="entry name" value="SH3_Tf2-1"/>
    <property type="match status" value="1"/>
</dbReference>
<dbReference type="AlphaFoldDB" id="A0A6V7QBW5"/>
<dbReference type="InterPro" id="IPR056924">
    <property type="entry name" value="SH3_Tf2-1"/>
</dbReference>
<sequence>MARLGVPSRRPCFPEGPVAYRLALPPNLSGVLNVFHVSVLQSNHGVAERLELRGATSEDFGSRGAKTTESGYSACEDSLEQPRRAGGHVGARDCAAGAPSPSFSDGALRHEDLRLETDLYACLPLCSFAHACEGRSLQAGTLELAIAIHIRRAKLGAEVDCCGERLIPKTRDVDYHRAIRQGTGQKAYGLVLQAKQPSGGSSCQTAFGNASASTFSLLRARALHGAVDIPPHWVLNLGIVLLGGILLDSVVSGFSATAKILIATTTLIAGVRVAAMVGAARAQHAAAENIAGIWRTVPSPSTALFATRDGENMLMQGNMCFYFCYRENILKWRSFYATHDTAWKAHYREDCLEEDEVYSVARLLGDLVAYRASRTGHLELLQEKQLRVNMKINKLRETVKAHQQKADIFSLRERDLLKHDADEVSQHQAKGENKERATCCFEVL</sequence>
<dbReference type="PANTHER" id="PTHR47030:SF2">
    <property type="entry name" value="LIPASE CLASS 3 FAMILY PROTEIN"/>
    <property type="match status" value="1"/>
</dbReference>
<dbReference type="EMBL" id="LR862135">
    <property type="protein sequence ID" value="CAD1840540.1"/>
    <property type="molecule type" value="Genomic_DNA"/>
</dbReference>
<name>A0A6V7QBW5_ANACO</name>
<reference evidence="3" key="1">
    <citation type="submission" date="2020-07" db="EMBL/GenBank/DDBJ databases">
        <authorList>
            <person name="Lin J."/>
        </authorList>
    </citation>
    <scope>NUCLEOTIDE SEQUENCE</scope>
</reference>
<evidence type="ECO:0000259" key="1">
    <source>
        <dbReference type="Pfam" id="PF24057"/>
    </source>
</evidence>
<dbReference type="Pfam" id="PF24057">
    <property type="entry name" value="DUF7358"/>
    <property type="match status" value="2"/>
</dbReference>
<evidence type="ECO:0000313" key="3">
    <source>
        <dbReference type="EMBL" id="CAD1840540.1"/>
    </source>
</evidence>
<feature type="domain" description="DUF7358" evidence="1">
    <location>
        <begin position="234"/>
        <end position="292"/>
    </location>
</feature>